<gene>
    <name evidence="1" type="ORF">L210DRAFT_2887129</name>
</gene>
<evidence type="ECO:0000313" key="2">
    <source>
        <dbReference type="Proteomes" id="UP001194468"/>
    </source>
</evidence>
<organism evidence="1 2">
    <name type="scientific">Boletus edulis BED1</name>
    <dbReference type="NCBI Taxonomy" id="1328754"/>
    <lineage>
        <taxon>Eukaryota</taxon>
        <taxon>Fungi</taxon>
        <taxon>Dikarya</taxon>
        <taxon>Basidiomycota</taxon>
        <taxon>Agaricomycotina</taxon>
        <taxon>Agaricomycetes</taxon>
        <taxon>Agaricomycetidae</taxon>
        <taxon>Boletales</taxon>
        <taxon>Boletineae</taxon>
        <taxon>Boletaceae</taxon>
        <taxon>Boletoideae</taxon>
        <taxon>Boletus</taxon>
    </lineage>
</organism>
<dbReference type="AlphaFoldDB" id="A0AAD4BJG3"/>
<reference evidence="1" key="1">
    <citation type="submission" date="2019-10" db="EMBL/GenBank/DDBJ databases">
        <authorList>
            <consortium name="DOE Joint Genome Institute"/>
            <person name="Kuo A."/>
            <person name="Miyauchi S."/>
            <person name="Kiss E."/>
            <person name="Drula E."/>
            <person name="Kohler A."/>
            <person name="Sanchez-Garcia M."/>
            <person name="Andreopoulos B."/>
            <person name="Barry K.W."/>
            <person name="Bonito G."/>
            <person name="Buee M."/>
            <person name="Carver A."/>
            <person name="Chen C."/>
            <person name="Cichocki N."/>
            <person name="Clum A."/>
            <person name="Culley D."/>
            <person name="Crous P.W."/>
            <person name="Fauchery L."/>
            <person name="Girlanda M."/>
            <person name="Hayes R."/>
            <person name="Keri Z."/>
            <person name="LaButti K."/>
            <person name="Lipzen A."/>
            <person name="Lombard V."/>
            <person name="Magnuson J."/>
            <person name="Maillard F."/>
            <person name="Morin E."/>
            <person name="Murat C."/>
            <person name="Nolan M."/>
            <person name="Ohm R."/>
            <person name="Pangilinan J."/>
            <person name="Pereira M."/>
            <person name="Perotto S."/>
            <person name="Peter M."/>
            <person name="Riley R."/>
            <person name="Sitrit Y."/>
            <person name="Stielow B."/>
            <person name="Szollosi G."/>
            <person name="Zifcakova L."/>
            <person name="Stursova M."/>
            <person name="Spatafora J.W."/>
            <person name="Tedersoo L."/>
            <person name="Vaario L.-M."/>
            <person name="Yamada A."/>
            <person name="Yan M."/>
            <person name="Wang P."/>
            <person name="Xu J."/>
            <person name="Bruns T."/>
            <person name="Baldrian P."/>
            <person name="Vilgalys R."/>
            <person name="Henrissat B."/>
            <person name="Grigoriev I.V."/>
            <person name="Hibbett D."/>
            <person name="Nagy L.G."/>
            <person name="Martin F.M."/>
        </authorList>
    </citation>
    <scope>NUCLEOTIDE SEQUENCE</scope>
    <source>
        <strain evidence="1">BED1</strain>
    </source>
</reference>
<sequence>MWISQNFSRVCSFGSISLLHHKMSSLACGMLVRSNQRTHRDGGYSGGWPPAWAPKGHPRPAASLVMQHSVASGKFLLNLCRHSSDKDQHDKCQITHMKVPSELMILRTQYSTVSSGPHSQKVCQ</sequence>
<comment type="caution">
    <text evidence="1">The sequence shown here is derived from an EMBL/GenBank/DDBJ whole genome shotgun (WGS) entry which is preliminary data.</text>
</comment>
<keyword evidence="2" id="KW-1185">Reference proteome</keyword>
<dbReference type="Proteomes" id="UP001194468">
    <property type="component" value="Unassembled WGS sequence"/>
</dbReference>
<proteinExistence type="predicted"/>
<accession>A0AAD4BJG3</accession>
<protein>
    <submittedName>
        <fullName evidence="1">Uncharacterized protein</fullName>
    </submittedName>
</protein>
<name>A0AAD4BJG3_BOLED</name>
<evidence type="ECO:0000313" key="1">
    <source>
        <dbReference type="EMBL" id="KAF8431771.1"/>
    </source>
</evidence>
<dbReference type="EMBL" id="WHUW01000046">
    <property type="protein sequence ID" value="KAF8431771.1"/>
    <property type="molecule type" value="Genomic_DNA"/>
</dbReference>
<reference evidence="1" key="2">
    <citation type="journal article" date="2020" name="Nat. Commun.">
        <title>Large-scale genome sequencing of mycorrhizal fungi provides insights into the early evolution of symbiotic traits.</title>
        <authorList>
            <person name="Miyauchi S."/>
            <person name="Kiss E."/>
            <person name="Kuo A."/>
            <person name="Drula E."/>
            <person name="Kohler A."/>
            <person name="Sanchez-Garcia M."/>
            <person name="Morin E."/>
            <person name="Andreopoulos B."/>
            <person name="Barry K.W."/>
            <person name="Bonito G."/>
            <person name="Buee M."/>
            <person name="Carver A."/>
            <person name="Chen C."/>
            <person name="Cichocki N."/>
            <person name="Clum A."/>
            <person name="Culley D."/>
            <person name="Crous P.W."/>
            <person name="Fauchery L."/>
            <person name="Girlanda M."/>
            <person name="Hayes R.D."/>
            <person name="Keri Z."/>
            <person name="LaButti K."/>
            <person name="Lipzen A."/>
            <person name="Lombard V."/>
            <person name="Magnuson J."/>
            <person name="Maillard F."/>
            <person name="Murat C."/>
            <person name="Nolan M."/>
            <person name="Ohm R.A."/>
            <person name="Pangilinan J."/>
            <person name="Pereira M.F."/>
            <person name="Perotto S."/>
            <person name="Peter M."/>
            <person name="Pfister S."/>
            <person name="Riley R."/>
            <person name="Sitrit Y."/>
            <person name="Stielow J.B."/>
            <person name="Szollosi G."/>
            <person name="Zifcakova L."/>
            <person name="Stursova M."/>
            <person name="Spatafora J.W."/>
            <person name="Tedersoo L."/>
            <person name="Vaario L.M."/>
            <person name="Yamada A."/>
            <person name="Yan M."/>
            <person name="Wang P."/>
            <person name="Xu J."/>
            <person name="Bruns T."/>
            <person name="Baldrian P."/>
            <person name="Vilgalys R."/>
            <person name="Dunand C."/>
            <person name="Henrissat B."/>
            <person name="Grigoriev I.V."/>
            <person name="Hibbett D."/>
            <person name="Nagy L.G."/>
            <person name="Martin F.M."/>
        </authorList>
    </citation>
    <scope>NUCLEOTIDE SEQUENCE</scope>
    <source>
        <strain evidence="1">BED1</strain>
    </source>
</reference>